<evidence type="ECO:0000256" key="2">
    <source>
        <dbReference type="ARBA" id="ARBA00022803"/>
    </source>
</evidence>
<feature type="repeat" description="TPR" evidence="4">
    <location>
        <begin position="403"/>
        <end position="436"/>
    </location>
</feature>
<reference evidence="7 8" key="1">
    <citation type="submission" date="2018-10" db="EMBL/GenBank/DDBJ databases">
        <title>Genomic Encyclopedia of Archaeal and Bacterial Type Strains, Phase II (KMG-II): from individual species to whole genera.</title>
        <authorList>
            <person name="Goeker M."/>
        </authorList>
    </citation>
    <scope>NUCLEOTIDE SEQUENCE [LARGE SCALE GENOMIC DNA]</scope>
    <source>
        <strain evidence="7 8">DSM 29317</strain>
    </source>
</reference>
<accession>A0A497YQG7</accession>
<dbReference type="Pfam" id="PF07719">
    <property type="entry name" value="TPR_2"/>
    <property type="match status" value="1"/>
</dbReference>
<dbReference type="GO" id="GO:0003677">
    <property type="term" value="F:DNA binding"/>
    <property type="evidence" value="ECO:0007669"/>
    <property type="project" value="UniProtKB-UniRule"/>
</dbReference>
<dbReference type="PROSITE" id="PS50005">
    <property type="entry name" value="TPR"/>
    <property type="match status" value="1"/>
</dbReference>
<evidence type="ECO:0000256" key="3">
    <source>
        <dbReference type="ARBA" id="ARBA00023125"/>
    </source>
</evidence>
<proteinExistence type="predicted"/>
<dbReference type="Gene3D" id="3.40.50.10610">
    <property type="entry name" value="ABC-type transport auxiliary lipoprotein component"/>
    <property type="match status" value="1"/>
</dbReference>
<dbReference type="PROSITE" id="PS51755">
    <property type="entry name" value="OMPR_PHOB"/>
    <property type="match status" value="1"/>
</dbReference>
<dbReference type="InterPro" id="IPR013105">
    <property type="entry name" value="TPR_2"/>
</dbReference>
<dbReference type="Pfam" id="PF13432">
    <property type="entry name" value="TPR_16"/>
    <property type="match status" value="1"/>
</dbReference>
<dbReference type="EMBL" id="RCCT01000011">
    <property type="protein sequence ID" value="RLJ97631.1"/>
    <property type="molecule type" value="Genomic_DNA"/>
</dbReference>
<keyword evidence="2 4" id="KW-0802">TPR repeat</keyword>
<dbReference type="Pfam" id="PF00486">
    <property type="entry name" value="Trans_reg_C"/>
    <property type="match status" value="1"/>
</dbReference>
<dbReference type="InterPro" id="IPR016032">
    <property type="entry name" value="Sig_transdc_resp-reg_C-effctor"/>
</dbReference>
<dbReference type="Gene3D" id="1.10.10.10">
    <property type="entry name" value="Winged helix-like DNA-binding domain superfamily/Winged helix DNA-binding domain"/>
    <property type="match status" value="1"/>
</dbReference>
<dbReference type="CDD" id="cd00383">
    <property type="entry name" value="trans_reg_C"/>
    <property type="match status" value="1"/>
</dbReference>
<dbReference type="SUPFAM" id="SSF46894">
    <property type="entry name" value="C-terminal effector domain of the bipartite response regulators"/>
    <property type="match status" value="1"/>
</dbReference>
<evidence type="ECO:0000256" key="5">
    <source>
        <dbReference type="PROSITE-ProRule" id="PRU01091"/>
    </source>
</evidence>
<keyword evidence="3 5" id="KW-0238">DNA-binding</keyword>
<dbReference type="SUPFAM" id="SSF48452">
    <property type="entry name" value="TPR-like"/>
    <property type="match status" value="1"/>
</dbReference>
<evidence type="ECO:0000256" key="4">
    <source>
        <dbReference type="PROSITE-ProRule" id="PRU00339"/>
    </source>
</evidence>
<dbReference type="InterPro" id="IPR019734">
    <property type="entry name" value="TPR_rpt"/>
</dbReference>
<protein>
    <submittedName>
        <fullName evidence="7">TolB-like protein</fullName>
    </submittedName>
</protein>
<dbReference type="Gene3D" id="1.25.40.10">
    <property type="entry name" value="Tetratricopeptide repeat domain"/>
    <property type="match status" value="1"/>
</dbReference>
<dbReference type="RefSeq" id="WP_010443842.1">
    <property type="nucleotide sequence ID" value="NZ_AEYW01000028.1"/>
</dbReference>
<gene>
    <name evidence="7" type="ORF">CLV75_4429</name>
</gene>
<evidence type="ECO:0000313" key="7">
    <source>
        <dbReference type="EMBL" id="RLJ97631.1"/>
    </source>
</evidence>
<evidence type="ECO:0000259" key="6">
    <source>
        <dbReference type="PROSITE" id="PS51755"/>
    </source>
</evidence>
<keyword evidence="1" id="KW-0677">Repeat</keyword>
<dbReference type="AlphaFoldDB" id="A0A497YQG7"/>
<evidence type="ECO:0000313" key="8">
    <source>
        <dbReference type="Proteomes" id="UP000271700"/>
    </source>
</evidence>
<keyword evidence="8" id="KW-1185">Reference proteome</keyword>
<organism evidence="7 8">
    <name type="scientific">Ruegeria conchae</name>
    <dbReference type="NCBI Taxonomy" id="981384"/>
    <lineage>
        <taxon>Bacteria</taxon>
        <taxon>Pseudomonadati</taxon>
        <taxon>Pseudomonadota</taxon>
        <taxon>Alphaproteobacteria</taxon>
        <taxon>Rhodobacterales</taxon>
        <taxon>Roseobacteraceae</taxon>
        <taxon>Ruegeria</taxon>
    </lineage>
</organism>
<dbReference type="InterPro" id="IPR011990">
    <property type="entry name" value="TPR-like_helical_dom_sf"/>
</dbReference>
<comment type="caution">
    <text evidence="7">The sequence shown here is derived from an EMBL/GenBank/DDBJ whole genome shotgun (WGS) entry which is preliminary data.</text>
</comment>
<dbReference type="GO" id="GO:0000160">
    <property type="term" value="P:phosphorelay signal transduction system"/>
    <property type="evidence" value="ECO:0007669"/>
    <property type="project" value="InterPro"/>
</dbReference>
<name>A0A497YQG7_9RHOB</name>
<dbReference type="Proteomes" id="UP000271700">
    <property type="component" value="Unassembled WGS sequence"/>
</dbReference>
<feature type="DNA-binding region" description="OmpR/PhoB-type" evidence="5">
    <location>
        <begin position="39"/>
        <end position="136"/>
    </location>
</feature>
<dbReference type="STRING" id="981384.GCA_000192475_00067"/>
<dbReference type="InterPro" id="IPR001867">
    <property type="entry name" value="OmpR/PhoB-type_DNA-bd"/>
</dbReference>
<dbReference type="GO" id="GO:0006355">
    <property type="term" value="P:regulation of DNA-templated transcription"/>
    <property type="evidence" value="ECO:0007669"/>
    <property type="project" value="InterPro"/>
</dbReference>
<sequence length="570" mass="62661">MLLPVAEGPLSKKSRQWALAMVELEDQPVRFTKRKTLKSSEIRLGTVIVERTTGRVYDLAGNEIELRHQSREVLVALAKKADQTVTREALIDEIWSGRAVAADSVAQCIAEIRRVVGDTEKRIIETVPREGYRLVLPAPETHSTTSKKRLGAYSMVAALAVFALITAYVLTRPDNDIDAPVVAVLPFEDFSVEPHKGFLSDAISENIITALARFPQMAVISRRSSFQFRDSPQGISEIAKALGADLVLEGSQQYDGSRLKITAQLIDGATEAHIWADEFDVPLSAMLEANSEISRIIAKAVGTNVIDTADASMSAGDVSALMISNAAQSRIMRNFTRENLLINIEEQEQSMKDYPDSAWGFLGQALSLRIGLHNGWIEGDEVALRKRMNDLARRGVELDPNNFLAYHALGRALMFDGNVEDAARAFQRGIELNPSSTIVGNGLAVSQIYQGKTDEALATLGQLERIDPLKHFDLQWNKAWALWQKGDCDTALDSFKSAPSMPVAANKLLAAIHHCLGDKDNAAKAMSDYLAENPDWTVSRVKGIESRMWTAPGALDRWLVAMEASGMPQH</sequence>
<evidence type="ECO:0000256" key="1">
    <source>
        <dbReference type="ARBA" id="ARBA00022737"/>
    </source>
</evidence>
<feature type="domain" description="OmpR/PhoB-type" evidence="6">
    <location>
        <begin position="39"/>
        <end position="136"/>
    </location>
</feature>
<dbReference type="InterPro" id="IPR036388">
    <property type="entry name" value="WH-like_DNA-bd_sf"/>
</dbReference>
<dbReference type="SMART" id="SM00862">
    <property type="entry name" value="Trans_reg_C"/>
    <property type="match status" value="1"/>
</dbReference>
<dbReference type="SMART" id="SM00028">
    <property type="entry name" value="TPR"/>
    <property type="match status" value="2"/>
</dbReference>